<dbReference type="CDD" id="cd04301">
    <property type="entry name" value="NAT_SF"/>
    <property type="match status" value="1"/>
</dbReference>
<organism evidence="2 3">
    <name type="scientific">Candidatus Beckwithbacteria bacterium CG23_combo_of_CG06-09_8_20_14_all_34_8</name>
    <dbReference type="NCBI Taxonomy" id="1974497"/>
    <lineage>
        <taxon>Bacteria</taxon>
        <taxon>Candidatus Beckwithiibacteriota</taxon>
    </lineage>
</organism>
<evidence type="ECO:0000313" key="2">
    <source>
        <dbReference type="EMBL" id="PIP53061.1"/>
    </source>
</evidence>
<proteinExistence type="predicted"/>
<comment type="caution">
    <text evidence="2">The sequence shown here is derived from an EMBL/GenBank/DDBJ whole genome shotgun (WGS) entry which is preliminary data.</text>
</comment>
<dbReference type="AlphaFoldDB" id="A0A2H0B616"/>
<dbReference type="Gene3D" id="3.40.630.30">
    <property type="match status" value="1"/>
</dbReference>
<dbReference type="Pfam" id="PF00583">
    <property type="entry name" value="Acetyltransf_1"/>
    <property type="match status" value="1"/>
</dbReference>
<dbReference type="EMBL" id="PCSR01000073">
    <property type="protein sequence ID" value="PIP53061.1"/>
    <property type="molecule type" value="Genomic_DNA"/>
</dbReference>
<dbReference type="PANTHER" id="PTHR43415:SF3">
    <property type="entry name" value="GNAT-FAMILY ACETYLTRANSFERASE"/>
    <property type="match status" value="1"/>
</dbReference>
<feature type="domain" description="N-acetyltransferase" evidence="1">
    <location>
        <begin position="13"/>
        <end position="175"/>
    </location>
</feature>
<evidence type="ECO:0000259" key="1">
    <source>
        <dbReference type="PROSITE" id="PS51186"/>
    </source>
</evidence>
<evidence type="ECO:0000313" key="3">
    <source>
        <dbReference type="Proteomes" id="UP000229459"/>
    </source>
</evidence>
<reference evidence="2 3" key="1">
    <citation type="submission" date="2017-09" db="EMBL/GenBank/DDBJ databases">
        <title>Depth-based differentiation of microbial function through sediment-hosted aquifers and enrichment of novel symbionts in the deep terrestrial subsurface.</title>
        <authorList>
            <person name="Probst A.J."/>
            <person name="Ladd B."/>
            <person name="Jarett J.K."/>
            <person name="Geller-Mcgrath D.E."/>
            <person name="Sieber C.M."/>
            <person name="Emerson J.B."/>
            <person name="Anantharaman K."/>
            <person name="Thomas B.C."/>
            <person name="Malmstrom R."/>
            <person name="Stieglmeier M."/>
            <person name="Klingl A."/>
            <person name="Woyke T."/>
            <person name="Ryan C.M."/>
            <person name="Banfield J.F."/>
        </authorList>
    </citation>
    <scope>NUCLEOTIDE SEQUENCE [LARGE SCALE GENOMIC DNA]</scope>
    <source>
        <strain evidence="2">CG23_combo_of_CG06-09_8_20_14_all_34_8</strain>
    </source>
</reference>
<dbReference type="SUPFAM" id="SSF55729">
    <property type="entry name" value="Acyl-CoA N-acyltransferases (Nat)"/>
    <property type="match status" value="1"/>
</dbReference>
<protein>
    <recommendedName>
        <fullName evidence="1">N-acetyltransferase domain-containing protein</fullName>
    </recommendedName>
</protein>
<dbReference type="Proteomes" id="UP000229459">
    <property type="component" value="Unassembled WGS sequence"/>
</dbReference>
<accession>A0A2H0B616</accession>
<dbReference type="InterPro" id="IPR016181">
    <property type="entry name" value="Acyl_CoA_acyltransferase"/>
</dbReference>
<gene>
    <name evidence="2" type="ORF">COX08_03030</name>
</gene>
<dbReference type="PANTHER" id="PTHR43415">
    <property type="entry name" value="SPERMIDINE N(1)-ACETYLTRANSFERASE"/>
    <property type="match status" value="1"/>
</dbReference>
<dbReference type="PROSITE" id="PS51186">
    <property type="entry name" value="GNAT"/>
    <property type="match status" value="1"/>
</dbReference>
<sequence length="178" mass="20224">MQSDISLKNGEKVYLRPPQLKDLNQVLEFINKLADEDAMIASANKCTLEEEEKYLKDVLQKIESGQMVSLYVFDEKDNFLGSASVEKRKGRSNHIGLFGIALAKKARGQGIGKLLMQQIITLAKKELNLDQIVLTCFAKNDVAQNLYKALGFQQYGYLPNAYLYKGEYVDQVNFYKKI</sequence>
<dbReference type="GO" id="GO:0016747">
    <property type="term" value="F:acyltransferase activity, transferring groups other than amino-acyl groups"/>
    <property type="evidence" value="ECO:0007669"/>
    <property type="project" value="InterPro"/>
</dbReference>
<name>A0A2H0B616_9BACT</name>
<dbReference type="InterPro" id="IPR000182">
    <property type="entry name" value="GNAT_dom"/>
</dbReference>